<keyword evidence="1" id="KW-0812">Transmembrane</keyword>
<dbReference type="AlphaFoldDB" id="A0A248TL61"/>
<dbReference type="KEGG" id="bko:CKF48_16960"/>
<proteinExistence type="predicted"/>
<dbReference type="Proteomes" id="UP000215137">
    <property type="component" value="Chromosome"/>
</dbReference>
<dbReference type="InterPro" id="IPR014717">
    <property type="entry name" value="Transl_elong_EF1B/ribsomal_bS6"/>
</dbReference>
<evidence type="ECO:0008006" key="4">
    <source>
        <dbReference type="Google" id="ProtNLM"/>
    </source>
</evidence>
<keyword evidence="1" id="KW-1133">Transmembrane helix</keyword>
<feature type="transmembrane region" description="Helical" evidence="1">
    <location>
        <begin position="9"/>
        <end position="31"/>
    </location>
</feature>
<keyword evidence="3" id="KW-1185">Reference proteome</keyword>
<dbReference type="Gene3D" id="3.30.70.60">
    <property type="match status" value="1"/>
</dbReference>
<dbReference type="RefSeq" id="WP_095372397.1">
    <property type="nucleotide sequence ID" value="NZ_CP022983.1"/>
</dbReference>
<evidence type="ECO:0000313" key="2">
    <source>
        <dbReference type="EMBL" id="ASV68830.1"/>
    </source>
</evidence>
<keyword evidence="1" id="KW-0472">Membrane</keyword>
<evidence type="ECO:0000313" key="3">
    <source>
        <dbReference type="Proteomes" id="UP000215137"/>
    </source>
</evidence>
<organism evidence="2 3">
    <name type="scientific">Cytobacillus kochii</name>
    <dbReference type="NCBI Taxonomy" id="859143"/>
    <lineage>
        <taxon>Bacteria</taxon>
        <taxon>Bacillati</taxon>
        <taxon>Bacillota</taxon>
        <taxon>Bacilli</taxon>
        <taxon>Bacillales</taxon>
        <taxon>Bacillaceae</taxon>
        <taxon>Cytobacillus</taxon>
    </lineage>
</organism>
<gene>
    <name evidence="2" type="ORF">CKF48_16960</name>
</gene>
<name>A0A248TL61_9BACI</name>
<sequence length="227" mass="25956">MTVFKGSKYWLLVIVLSMLITVVLTYVLYLYPLKLEESAIKKRVITEEARLNSLKEQGSSATVSQTEQWEDAQLHLPIEPLEEQFLLLLDEAATVNKIQLTQMAINVERVHSDETANSETINDISTTSEEGIVEVKLPNGLEKTVISMHLQSQSYEDWLSFTEELQHLERYTTIESIEITQVKDGIRDYTMVVSVYHFPTAIDLKENDPKIVNDQAAGKSYPFEDRD</sequence>
<dbReference type="EMBL" id="CP022983">
    <property type="protein sequence ID" value="ASV68830.1"/>
    <property type="molecule type" value="Genomic_DNA"/>
</dbReference>
<dbReference type="OrthoDB" id="2427034at2"/>
<accession>A0A248TL61</accession>
<protein>
    <recommendedName>
        <fullName evidence="4">Pilus assembly protein PilO</fullName>
    </recommendedName>
</protein>
<evidence type="ECO:0000256" key="1">
    <source>
        <dbReference type="SAM" id="Phobius"/>
    </source>
</evidence>
<reference evidence="2 3" key="1">
    <citation type="submission" date="2017-08" db="EMBL/GenBank/DDBJ databases">
        <title>Complete Genome Sequence of Bacillus kochii Oregon-R-modENCODE STRAIN BDGP4, isolated from Drosophila melanogaster gut.</title>
        <authorList>
            <person name="Wan K.H."/>
            <person name="Yu C."/>
            <person name="Park S."/>
            <person name="Hammonds A.S."/>
            <person name="Booth B.W."/>
            <person name="Celniker S.E."/>
        </authorList>
    </citation>
    <scope>NUCLEOTIDE SEQUENCE [LARGE SCALE GENOMIC DNA]</scope>
    <source>
        <strain evidence="2 3">BDGP4</strain>
    </source>
</reference>